<feature type="transmembrane region" description="Helical" evidence="5">
    <location>
        <begin position="81"/>
        <end position="99"/>
    </location>
</feature>
<feature type="transmembrane region" description="Helical" evidence="5">
    <location>
        <begin position="341"/>
        <end position="359"/>
    </location>
</feature>
<proteinExistence type="predicted"/>
<comment type="caution">
    <text evidence="7">The sequence shown here is derived from an EMBL/GenBank/DDBJ whole genome shotgun (WGS) entry which is preliminary data.</text>
</comment>
<dbReference type="InterPro" id="IPR036259">
    <property type="entry name" value="MFS_trans_sf"/>
</dbReference>
<dbReference type="InterPro" id="IPR020846">
    <property type="entry name" value="MFS_dom"/>
</dbReference>
<dbReference type="Proteomes" id="UP000037178">
    <property type="component" value="Unassembled WGS sequence"/>
</dbReference>
<dbReference type="GO" id="GO:0022857">
    <property type="term" value="F:transmembrane transporter activity"/>
    <property type="evidence" value="ECO:0007669"/>
    <property type="project" value="InterPro"/>
</dbReference>
<comment type="subcellular location">
    <subcellularLocation>
        <location evidence="1">Membrane</location>
        <topology evidence="1">Multi-pass membrane protein</topology>
    </subcellularLocation>
</comment>
<accession>A0A0J9EGB6</accession>
<reference evidence="7 8" key="1">
    <citation type="submission" date="2015-06" db="EMBL/GenBank/DDBJ databases">
        <title>Draft genome sequence of an Alphaproteobacteria species associated to the Mediterranean sponge Oscarella lobularis.</title>
        <authorList>
            <person name="Jourda C."/>
            <person name="Santini S."/>
            <person name="Claverie J.-M."/>
        </authorList>
    </citation>
    <scope>NUCLEOTIDE SEQUENCE [LARGE SCALE GENOMIC DNA]</scope>
    <source>
        <strain evidence="7">IGS</strain>
    </source>
</reference>
<dbReference type="PROSITE" id="PS50850">
    <property type="entry name" value="MFS"/>
    <property type="match status" value="1"/>
</dbReference>
<dbReference type="AlphaFoldDB" id="A0A0J9EGB6"/>
<feature type="transmembrane region" description="Helical" evidence="5">
    <location>
        <begin position="147"/>
        <end position="166"/>
    </location>
</feature>
<keyword evidence="3 5" id="KW-1133">Transmembrane helix</keyword>
<evidence type="ECO:0000259" key="6">
    <source>
        <dbReference type="PROSITE" id="PS50850"/>
    </source>
</evidence>
<dbReference type="PATRIC" id="fig|1675527.3.peg.932"/>
<sequence length="363" mass="37446">MQPLVLGAWFPRIPQVQAALDLSAGQLAFALMGMPVGLLIALFFGGRLAEALGTRALLTWGLLAYACLMPLPAFAISGPSLFAALLLAGLALALAELGLNVTASQVETRAGKLIMNGCHGFWSVGVLIGSAIGALCAALDIAPNLSLVGLSALSVVPLIWVARSITNYAVPAEEDTKPGLRGLSKPLMFISFFAFGVAMTEGAMADWSAVYLTDAFAASPGIAGASYTVFALFVATGRFQGDGLKARFPVEKLAQTFALIALIGLALMLLSPLVWLSFLGIGLLGYGVSLGFPLAVSAVSALPGRSSAANVAVLTQITLCGFLLGPPMIGLIADATNMRGGLAALGPFLILVLLLARYLKPRD</sequence>
<evidence type="ECO:0000256" key="5">
    <source>
        <dbReference type="SAM" id="Phobius"/>
    </source>
</evidence>
<dbReference type="Gene3D" id="1.20.1250.20">
    <property type="entry name" value="MFS general substrate transporter like domains"/>
    <property type="match status" value="2"/>
</dbReference>
<dbReference type="Pfam" id="PF07690">
    <property type="entry name" value="MFS_1"/>
    <property type="match status" value="1"/>
</dbReference>
<feature type="transmembrane region" description="Helical" evidence="5">
    <location>
        <begin position="284"/>
        <end position="302"/>
    </location>
</feature>
<keyword evidence="4 5" id="KW-0472">Membrane</keyword>
<organism evidence="7 8">
    <name type="scientific">Candidatus Rhodobacter oscarellae</name>
    <dbReference type="NCBI Taxonomy" id="1675527"/>
    <lineage>
        <taxon>Bacteria</taxon>
        <taxon>Pseudomonadati</taxon>
        <taxon>Pseudomonadota</taxon>
        <taxon>Alphaproteobacteria</taxon>
        <taxon>Rhodobacterales</taxon>
        <taxon>Rhodobacter group</taxon>
        <taxon>Rhodobacter</taxon>
    </lineage>
</organism>
<dbReference type="SUPFAM" id="SSF103473">
    <property type="entry name" value="MFS general substrate transporter"/>
    <property type="match status" value="1"/>
</dbReference>
<evidence type="ECO:0000313" key="7">
    <source>
        <dbReference type="EMBL" id="KMW60709.1"/>
    </source>
</evidence>
<feature type="transmembrane region" description="Helical" evidence="5">
    <location>
        <begin position="28"/>
        <end position="45"/>
    </location>
</feature>
<evidence type="ECO:0000313" key="8">
    <source>
        <dbReference type="Proteomes" id="UP000037178"/>
    </source>
</evidence>
<feature type="domain" description="Major facilitator superfamily (MFS) profile" evidence="6">
    <location>
        <begin position="186"/>
        <end position="363"/>
    </location>
</feature>
<dbReference type="PANTHER" id="PTHR23514">
    <property type="entry name" value="BYPASS OF STOP CODON PROTEIN 6"/>
    <property type="match status" value="1"/>
</dbReference>
<evidence type="ECO:0000256" key="2">
    <source>
        <dbReference type="ARBA" id="ARBA00022692"/>
    </source>
</evidence>
<evidence type="ECO:0000256" key="1">
    <source>
        <dbReference type="ARBA" id="ARBA00004141"/>
    </source>
</evidence>
<feature type="transmembrane region" description="Helical" evidence="5">
    <location>
        <begin position="120"/>
        <end position="141"/>
    </location>
</feature>
<dbReference type="EMBL" id="LFTY01000001">
    <property type="protein sequence ID" value="KMW60709.1"/>
    <property type="molecule type" value="Genomic_DNA"/>
</dbReference>
<feature type="transmembrane region" description="Helical" evidence="5">
    <location>
        <begin position="57"/>
        <end position="75"/>
    </location>
</feature>
<evidence type="ECO:0000256" key="3">
    <source>
        <dbReference type="ARBA" id="ARBA00022989"/>
    </source>
</evidence>
<evidence type="ECO:0000256" key="4">
    <source>
        <dbReference type="ARBA" id="ARBA00023136"/>
    </source>
</evidence>
<dbReference type="InterPro" id="IPR051788">
    <property type="entry name" value="MFS_Transporter"/>
</dbReference>
<dbReference type="CDD" id="cd17393">
    <property type="entry name" value="MFS_MosC_like"/>
    <property type="match status" value="1"/>
</dbReference>
<keyword evidence="2 5" id="KW-0812">Transmembrane</keyword>
<keyword evidence="8" id="KW-1185">Reference proteome</keyword>
<dbReference type="InterPro" id="IPR011701">
    <property type="entry name" value="MFS"/>
</dbReference>
<protein>
    <submittedName>
        <fullName evidence="7">Membrane protein mosC</fullName>
    </submittedName>
</protein>
<feature type="transmembrane region" description="Helical" evidence="5">
    <location>
        <begin position="215"/>
        <end position="235"/>
    </location>
</feature>
<gene>
    <name evidence="7" type="ORF">AIOL_000873</name>
</gene>
<feature type="transmembrane region" description="Helical" evidence="5">
    <location>
        <begin position="309"/>
        <end position="329"/>
    </location>
</feature>
<dbReference type="PANTHER" id="PTHR23514:SF13">
    <property type="entry name" value="INNER MEMBRANE PROTEIN YBJJ"/>
    <property type="match status" value="1"/>
</dbReference>
<feature type="transmembrane region" description="Helical" evidence="5">
    <location>
        <begin position="187"/>
        <end position="209"/>
    </location>
</feature>
<name>A0A0J9EGB6_9RHOB</name>
<feature type="transmembrane region" description="Helical" evidence="5">
    <location>
        <begin position="256"/>
        <end position="278"/>
    </location>
</feature>
<dbReference type="GO" id="GO:0016020">
    <property type="term" value="C:membrane"/>
    <property type="evidence" value="ECO:0007669"/>
    <property type="project" value="UniProtKB-SubCell"/>
</dbReference>